<accession>A0ABD2YYA5</accession>
<feature type="domain" description="Gnk2-homologous" evidence="19">
    <location>
        <begin position="33"/>
        <end position="134"/>
    </location>
</feature>
<evidence type="ECO:0000256" key="1">
    <source>
        <dbReference type="ARBA" id="ARBA00004167"/>
    </source>
</evidence>
<dbReference type="InterPro" id="IPR002902">
    <property type="entry name" value="GNK2"/>
</dbReference>
<keyword evidence="7 14" id="KW-0547">Nucleotide-binding</keyword>
<keyword evidence="2" id="KW-0723">Serine/threonine-protein kinase</keyword>
<feature type="domain" description="Gnk2-homologous" evidence="19">
    <location>
        <begin position="139"/>
        <end position="238"/>
    </location>
</feature>
<evidence type="ECO:0000313" key="20">
    <source>
        <dbReference type="EMBL" id="KAL3511314.1"/>
    </source>
</evidence>
<dbReference type="CDD" id="cd14066">
    <property type="entry name" value="STKc_IRAK"/>
    <property type="match status" value="1"/>
</dbReference>
<evidence type="ECO:0000256" key="14">
    <source>
        <dbReference type="PROSITE-ProRule" id="PRU10141"/>
    </source>
</evidence>
<organism evidence="20 21">
    <name type="scientific">Cinchona calisaya</name>
    <dbReference type="NCBI Taxonomy" id="153742"/>
    <lineage>
        <taxon>Eukaryota</taxon>
        <taxon>Viridiplantae</taxon>
        <taxon>Streptophyta</taxon>
        <taxon>Embryophyta</taxon>
        <taxon>Tracheophyta</taxon>
        <taxon>Spermatophyta</taxon>
        <taxon>Magnoliopsida</taxon>
        <taxon>eudicotyledons</taxon>
        <taxon>Gunneridae</taxon>
        <taxon>Pentapetalae</taxon>
        <taxon>asterids</taxon>
        <taxon>lamiids</taxon>
        <taxon>Gentianales</taxon>
        <taxon>Rubiaceae</taxon>
        <taxon>Cinchonoideae</taxon>
        <taxon>Cinchoneae</taxon>
        <taxon>Cinchona</taxon>
    </lineage>
</organism>
<dbReference type="PROSITE" id="PS00108">
    <property type="entry name" value="PROTEIN_KINASE_ST"/>
    <property type="match status" value="1"/>
</dbReference>
<dbReference type="PROSITE" id="PS50011">
    <property type="entry name" value="PROTEIN_KINASE_DOM"/>
    <property type="match status" value="1"/>
</dbReference>
<evidence type="ECO:0000256" key="12">
    <source>
        <dbReference type="ARBA" id="ARBA00023170"/>
    </source>
</evidence>
<evidence type="ECO:0000256" key="4">
    <source>
        <dbReference type="ARBA" id="ARBA00022692"/>
    </source>
</evidence>
<evidence type="ECO:0000256" key="17">
    <source>
        <dbReference type="SAM" id="SignalP"/>
    </source>
</evidence>
<dbReference type="SMART" id="SM00220">
    <property type="entry name" value="S_TKc"/>
    <property type="match status" value="1"/>
</dbReference>
<dbReference type="PROSITE" id="PS51473">
    <property type="entry name" value="GNK2"/>
    <property type="match status" value="2"/>
</dbReference>
<dbReference type="InterPro" id="IPR038408">
    <property type="entry name" value="GNK2_sf"/>
</dbReference>
<dbReference type="Proteomes" id="UP001630127">
    <property type="component" value="Unassembled WGS sequence"/>
</dbReference>
<feature type="signal peptide" evidence="17">
    <location>
        <begin position="1"/>
        <end position="29"/>
    </location>
</feature>
<keyword evidence="8" id="KW-0418">Kinase</keyword>
<evidence type="ECO:0000256" key="10">
    <source>
        <dbReference type="ARBA" id="ARBA00022989"/>
    </source>
</evidence>
<dbReference type="GO" id="GO:0005524">
    <property type="term" value="F:ATP binding"/>
    <property type="evidence" value="ECO:0007669"/>
    <property type="project" value="UniProtKB-UniRule"/>
</dbReference>
<evidence type="ECO:0000256" key="7">
    <source>
        <dbReference type="ARBA" id="ARBA00022741"/>
    </source>
</evidence>
<dbReference type="SUPFAM" id="SSF56112">
    <property type="entry name" value="Protein kinase-like (PK-like)"/>
    <property type="match status" value="1"/>
</dbReference>
<feature type="domain" description="Protein kinase" evidence="18">
    <location>
        <begin position="337"/>
        <end position="627"/>
    </location>
</feature>
<feature type="region of interest" description="Disordered" evidence="15">
    <location>
        <begin position="618"/>
        <end position="666"/>
    </location>
</feature>
<evidence type="ECO:0000256" key="3">
    <source>
        <dbReference type="ARBA" id="ARBA00022679"/>
    </source>
</evidence>
<evidence type="ECO:0000256" key="15">
    <source>
        <dbReference type="SAM" id="MobiDB-lite"/>
    </source>
</evidence>
<dbReference type="FunFam" id="3.30.200.20:FF:001208">
    <property type="entry name" value="Putative DUF26-domain receptor-like protein kinase family protein"/>
    <property type="match status" value="1"/>
</dbReference>
<sequence>MTKRIHTFLIFSAPQFISILVLFLDASVGNPTTRVLDFRCDNDFVKQSSFYVQGFVAALEKISSQIQTSGFGVAVIGSGPESIFCLAQCHHNLSSTDCLLCYAEARTIIPQCYPLKGMQVFLNGCFLRIDNYSFFQEYARPGDKTVCGNRTRNSTMFRHAVVQAVSVSNVTMDYVKSPTSRGTNESAYVLSDCWKTLSANSCRACLENASASVLGCLPTSEGHALRSGCFMRYSDTNFLDVQSGNGSSRENGSSGVNQRENGTSSGDQRGKSYTVIVGVTLGVGLSAAAAIGVYIWKCRKLPKNGRGANGKDKLAEGLHDFNLIFKYSVLKKATCSFDDANMLGQGGFGTVYKGTLPDGKEIAVKRLFLNKKHKAADFYNEVNIISSIRHKNLVRLLGCSCTGPESLLVYELLPNGSLDHLIFDPEKGKTLEWEKRLEIIIGTAEGLVYLHENTETRIVHRDIKASNILLDSRLRAKIADFGLARSFQQDKSHISTGIAGTLGYMAPEYVGHGQLTEKVDVYSFGVLLLEIVTGRPNNSRKTLEPSDSLVTTVWKHFQQDNVQELFDTNLELQNNYDIKIEQEILRVVHVGLLCTQKIPSFRPTMSSALQMLLREDEHRPTPTHPPFMDDELGVEPGNEQENQTYSPNVRAPASNASVSYSSLHPR</sequence>
<feature type="region of interest" description="Disordered" evidence="15">
    <location>
        <begin position="242"/>
        <end position="267"/>
    </location>
</feature>
<evidence type="ECO:0000256" key="13">
    <source>
        <dbReference type="ARBA" id="ARBA00023180"/>
    </source>
</evidence>
<evidence type="ECO:0000256" key="5">
    <source>
        <dbReference type="ARBA" id="ARBA00022729"/>
    </source>
</evidence>
<dbReference type="InterPro" id="IPR017441">
    <property type="entry name" value="Protein_kinase_ATP_BS"/>
</dbReference>
<dbReference type="AlphaFoldDB" id="A0ABD2YYA5"/>
<evidence type="ECO:0000256" key="16">
    <source>
        <dbReference type="SAM" id="Phobius"/>
    </source>
</evidence>
<dbReference type="Gene3D" id="3.30.200.20">
    <property type="entry name" value="Phosphorylase Kinase, domain 1"/>
    <property type="match status" value="1"/>
</dbReference>
<keyword evidence="10 16" id="KW-1133">Transmembrane helix</keyword>
<dbReference type="GO" id="GO:0004674">
    <property type="term" value="F:protein serine/threonine kinase activity"/>
    <property type="evidence" value="ECO:0007669"/>
    <property type="project" value="UniProtKB-KW"/>
</dbReference>
<keyword evidence="4 16" id="KW-0812">Transmembrane</keyword>
<evidence type="ECO:0000259" key="18">
    <source>
        <dbReference type="PROSITE" id="PS50011"/>
    </source>
</evidence>
<dbReference type="FunFam" id="1.10.510.10:FF:000336">
    <property type="entry name" value="Cysteine-rich receptor-like protein kinase 2"/>
    <property type="match status" value="1"/>
</dbReference>
<dbReference type="Pfam" id="PF00069">
    <property type="entry name" value="Pkinase"/>
    <property type="match status" value="1"/>
</dbReference>
<evidence type="ECO:0000256" key="8">
    <source>
        <dbReference type="ARBA" id="ARBA00022777"/>
    </source>
</evidence>
<evidence type="ECO:0000313" key="21">
    <source>
        <dbReference type="Proteomes" id="UP001630127"/>
    </source>
</evidence>
<keyword evidence="11 16" id="KW-0472">Membrane</keyword>
<keyword evidence="6" id="KW-0677">Repeat</keyword>
<evidence type="ECO:0000256" key="6">
    <source>
        <dbReference type="ARBA" id="ARBA00022737"/>
    </source>
</evidence>
<feature type="compositionally biased region" description="Polar residues" evidence="15">
    <location>
        <begin position="258"/>
        <end position="267"/>
    </location>
</feature>
<dbReference type="InterPro" id="IPR000719">
    <property type="entry name" value="Prot_kinase_dom"/>
</dbReference>
<keyword evidence="3" id="KW-0808">Transferase</keyword>
<keyword evidence="21" id="KW-1185">Reference proteome</keyword>
<proteinExistence type="predicted"/>
<dbReference type="InterPro" id="IPR052059">
    <property type="entry name" value="CR_Ser/Thr_kinase"/>
</dbReference>
<keyword evidence="5 17" id="KW-0732">Signal</keyword>
<evidence type="ECO:0000256" key="9">
    <source>
        <dbReference type="ARBA" id="ARBA00022840"/>
    </source>
</evidence>
<dbReference type="GO" id="GO:0016020">
    <property type="term" value="C:membrane"/>
    <property type="evidence" value="ECO:0007669"/>
    <property type="project" value="UniProtKB-SubCell"/>
</dbReference>
<keyword evidence="13" id="KW-0325">Glycoprotein</keyword>
<feature type="binding site" evidence="14">
    <location>
        <position position="365"/>
    </location>
    <ligand>
        <name>ATP</name>
        <dbReference type="ChEBI" id="CHEBI:30616"/>
    </ligand>
</feature>
<dbReference type="PROSITE" id="PS00107">
    <property type="entry name" value="PROTEIN_KINASE_ATP"/>
    <property type="match status" value="1"/>
</dbReference>
<evidence type="ECO:0000256" key="11">
    <source>
        <dbReference type="ARBA" id="ARBA00023136"/>
    </source>
</evidence>
<reference evidence="20 21" key="1">
    <citation type="submission" date="2024-11" db="EMBL/GenBank/DDBJ databases">
        <title>A near-complete genome assembly of Cinchona calisaya.</title>
        <authorList>
            <person name="Lian D.C."/>
            <person name="Zhao X.W."/>
            <person name="Wei L."/>
        </authorList>
    </citation>
    <scope>NUCLEOTIDE SEQUENCE [LARGE SCALE GENOMIC DNA]</scope>
    <source>
        <tissue evidence="20">Nenye</tissue>
    </source>
</reference>
<feature type="chain" id="PRO_5044743360" description="Cysteine-rich receptor-like protein kinase 2" evidence="17">
    <location>
        <begin position="30"/>
        <end position="666"/>
    </location>
</feature>
<dbReference type="Gene3D" id="1.10.510.10">
    <property type="entry name" value="Transferase(Phosphotransferase) domain 1"/>
    <property type="match status" value="1"/>
</dbReference>
<keyword evidence="9 14" id="KW-0067">ATP-binding</keyword>
<dbReference type="Gene3D" id="3.30.430.20">
    <property type="entry name" value="Gnk2 domain, C-X8-C-X2-C motif"/>
    <property type="match status" value="2"/>
</dbReference>
<gene>
    <name evidence="20" type="ORF">ACH5RR_030715</name>
</gene>
<dbReference type="Pfam" id="PF01657">
    <property type="entry name" value="Stress-antifung"/>
    <property type="match status" value="2"/>
</dbReference>
<feature type="compositionally biased region" description="Low complexity" evidence="15">
    <location>
        <begin position="243"/>
        <end position="257"/>
    </location>
</feature>
<dbReference type="CDD" id="cd23509">
    <property type="entry name" value="Gnk2-like"/>
    <property type="match status" value="2"/>
</dbReference>
<evidence type="ECO:0008006" key="22">
    <source>
        <dbReference type="Google" id="ProtNLM"/>
    </source>
</evidence>
<dbReference type="EMBL" id="JBJUIK010000012">
    <property type="protein sequence ID" value="KAL3511314.1"/>
    <property type="molecule type" value="Genomic_DNA"/>
</dbReference>
<feature type="compositionally biased region" description="Polar residues" evidence="15">
    <location>
        <begin position="654"/>
        <end position="666"/>
    </location>
</feature>
<dbReference type="FunFam" id="3.30.430.20:FF:000015">
    <property type="entry name" value="Cysteine-rich receptor-like protein kinase 3"/>
    <property type="match status" value="1"/>
</dbReference>
<comment type="caution">
    <text evidence="20">The sequence shown here is derived from an EMBL/GenBank/DDBJ whole genome shotgun (WGS) entry which is preliminary data.</text>
</comment>
<dbReference type="PANTHER" id="PTHR47973">
    <property type="entry name" value="CYSTEINE-RICH RECEPTOR-LIKE PROTEIN KINASE 3"/>
    <property type="match status" value="1"/>
</dbReference>
<dbReference type="InterPro" id="IPR011009">
    <property type="entry name" value="Kinase-like_dom_sf"/>
</dbReference>
<keyword evidence="12" id="KW-0675">Receptor</keyword>
<protein>
    <recommendedName>
        <fullName evidence="22">Cysteine-rich receptor-like protein kinase 2</fullName>
    </recommendedName>
</protein>
<evidence type="ECO:0000256" key="2">
    <source>
        <dbReference type="ARBA" id="ARBA00022527"/>
    </source>
</evidence>
<name>A0ABD2YYA5_9GENT</name>
<comment type="subcellular location">
    <subcellularLocation>
        <location evidence="1">Membrane</location>
        <topology evidence="1">Single-pass membrane protein</topology>
    </subcellularLocation>
</comment>
<dbReference type="InterPro" id="IPR008271">
    <property type="entry name" value="Ser/Thr_kinase_AS"/>
</dbReference>
<feature type="transmembrane region" description="Helical" evidence="16">
    <location>
        <begin position="273"/>
        <end position="296"/>
    </location>
</feature>
<evidence type="ECO:0000259" key="19">
    <source>
        <dbReference type="PROSITE" id="PS51473"/>
    </source>
</evidence>